<name>A0A5B7FB32_PORTR</name>
<evidence type="ECO:0000313" key="1">
    <source>
        <dbReference type="EMBL" id="MPC42469.1"/>
    </source>
</evidence>
<accession>A0A5B7FB32</accession>
<dbReference type="Proteomes" id="UP000324222">
    <property type="component" value="Unassembled WGS sequence"/>
</dbReference>
<dbReference type="EMBL" id="VSRR010005449">
    <property type="protein sequence ID" value="MPC42469.1"/>
    <property type="molecule type" value="Genomic_DNA"/>
</dbReference>
<protein>
    <submittedName>
        <fullName evidence="1">Uncharacterized protein</fullName>
    </submittedName>
</protein>
<gene>
    <name evidence="1" type="ORF">E2C01_036091</name>
</gene>
<proteinExistence type="predicted"/>
<keyword evidence="2" id="KW-1185">Reference proteome</keyword>
<dbReference type="AlphaFoldDB" id="A0A5B7FB32"/>
<reference evidence="1 2" key="1">
    <citation type="submission" date="2019-05" db="EMBL/GenBank/DDBJ databases">
        <title>Another draft genome of Portunus trituberculatus and its Hox gene families provides insights of decapod evolution.</title>
        <authorList>
            <person name="Jeong J.-H."/>
            <person name="Song I."/>
            <person name="Kim S."/>
            <person name="Choi T."/>
            <person name="Kim D."/>
            <person name="Ryu S."/>
            <person name="Kim W."/>
        </authorList>
    </citation>
    <scope>NUCLEOTIDE SEQUENCE [LARGE SCALE GENOMIC DNA]</scope>
    <source>
        <tissue evidence="1">Muscle</tissue>
    </source>
</reference>
<evidence type="ECO:0000313" key="2">
    <source>
        <dbReference type="Proteomes" id="UP000324222"/>
    </source>
</evidence>
<organism evidence="1 2">
    <name type="scientific">Portunus trituberculatus</name>
    <name type="common">Swimming crab</name>
    <name type="synonym">Neptunus trituberculatus</name>
    <dbReference type="NCBI Taxonomy" id="210409"/>
    <lineage>
        <taxon>Eukaryota</taxon>
        <taxon>Metazoa</taxon>
        <taxon>Ecdysozoa</taxon>
        <taxon>Arthropoda</taxon>
        <taxon>Crustacea</taxon>
        <taxon>Multicrustacea</taxon>
        <taxon>Malacostraca</taxon>
        <taxon>Eumalacostraca</taxon>
        <taxon>Eucarida</taxon>
        <taxon>Decapoda</taxon>
        <taxon>Pleocyemata</taxon>
        <taxon>Brachyura</taxon>
        <taxon>Eubrachyura</taxon>
        <taxon>Portunoidea</taxon>
        <taxon>Portunidae</taxon>
        <taxon>Portuninae</taxon>
        <taxon>Portunus</taxon>
    </lineage>
</organism>
<sequence length="82" mass="9393">MKVTPDIFLAAHPSQILQLLLTPKRLKEARSCALERGRRELVKNLHSRENSTGTEVLEDPLRESGVWRQRQGSALSVERRCE</sequence>
<comment type="caution">
    <text evidence="1">The sequence shown here is derived from an EMBL/GenBank/DDBJ whole genome shotgun (WGS) entry which is preliminary data.</text>
</comment>